<dbReference type="PANTHER" id="PTHR38849">
    <property type="entry name" value="SMALL SECRETED PROTEIN"/>
    <property type="match status" value="1"/>
</dbReference>
<dbReference type="PANTHER" id="PTHR38849:SF1">
    <property type="entry name" value="SMALL SECRETED PROTEIN"/>
    <property type="match status" value="1"/>
</dbReference>
<keyword evidence="2" id="KW-1185">Reference proteome</keyword>
<dbReference type="AlphaFoldDB" id="A0A3M7MDU0"/>
<dbReference type="EMBL" id="KE747833">
    <property type="protein sequence ID" value="RMZ72534.1"/>
    <property type="molecule type" value="Genomic_DNA"/>
</dbReference>
<evidence type="ECO:0000313" key="2">
    <source>
        <dbReference type="Proteomes" id="UP000265663"/>
    </source>
</evidence>
<sequence>MSSHAKTALPTVATSDVHEVSQPHLFGHNFTSRLRLFRRLAERNACGFQAESLTCGSIFDSCYHEALVANFDHKALGFSLSFEPITLYSTEYFRSFIKMYFHSIAILSLAAFSFAAPTPNNKRTIEARQGGAAVLADTTYNAISIAGGVAGNAKAEAAAVFKALDLTNLKNIASADLTFLNTVNQVANDAEKQVFNPAVDAATGDKAAQIQNGKIKNKVLKLTATVLKLQAQQAQGQDVAATLAEETKKFNNNVALDVKAAGQVSVAEPFTATISGSGK</sequence>
<evidence type="ECO:0000313" key="1">
    <source>
        <dbReference type="EMBL" id="RMZ72534.1"/>
    </source>
</evidence>
<accession>A0A3M7MDU0</accession>
<reference evidence="1 2" key="1">
    <citation type="journal article" date="2014" name="PLoS ONE">
        <title>De novo Genome Assembly of the Fungal Plant Pathogen Pyrenophora semeniperda.</title>
        <authorList>
            <person name="Soliai M.M."/>
            <person name="Meyer S.E."/>
            <person name="Udall J.A."/>
            <person name="Elzinga D.E."/>
            <person name="Hermansen R.A."/>
            <person name="Bodily P.M."/>
            <person name="Hart A.A."/>
            <person name="Coleman C.E."/>
        </authorList>
    </citation>
    <scope>NUCLEOTIDE SEQUENCE [LARGE SCALE GENOMIC DNA]</scope>
    <source>
        <strain evidence="1 2">CCB06</strain>
        <tissue evidence="1">Mycelium</tissue>
    </source>
</reference>
<organism evidence="1 2">
    <name type="scientific">Pyrenophora seminiperda CCB06</name>
    <dbReference type="NCBI Taxonomy" id="1302712"/>
    <lineage>
        <taxon>Eukaryota</taxon>
        <taxon>Fungi</taxon>
        <taxon>Dikarya</taxon>
        <taxon>Ascomycota</taxon>
        <taxon>Pezizomycotina</taxon>
        <taxon>Dothideomycetes</taxon>
        <taxon>Pleosporomycetidae</taxon>
        <taxon>Pleosporales</taxon>
        <taxon>Pleosporineae</taxon>
        <taxon>Pleosporaceae</taxon>
        <taxon>Pyrenophora</taxon>
    </lineage>
</organism>
<dbReference type="OrthoDB" id="2151417at2759"/>
<gene>
    <name evidence="1" type="ORF">GMOD_00007532</name>
</gene>
<proteinExistence type="predicted"/>
<protein>
    <submittedName>
        <fullName evidence="1">Small secreted</fullName>
    </submittedName>
</protein>
<dbReference type="Proteomes" id="UP000265663">
    <property type="component" value="Unassembled WGS sequence"/>
</dbReference>
<name>A0A3M7MDU0_9PLEO</name>